<comment type="caution">
    <text evidence="1">The sequence shown here is derived from an EMBL/GenBank/DDBJ whole genome shotgun (WGS) entry which is preliminary data.</text>
</comment>
<dbReference type="PANTHER" id="PTHR10443:SF12">
    <property type="entry name" value="DIPEPTIDASE"/>
    <property type="match status" value="1"/>
</dbReference>
<gene>
    <name evidence="1" type="ORF">ACK2TP_11855</name>
</gene>
<evidence type="ECO:0000313" key="1">
    <source>
        <dbReference type="EMBL" id="MFN2976459.1"/>
    </source>
</evidence>
<keyword evidence="2" id="KW-1185">Reference proteome</keyword>
<dbReference type="SUPFAM" id="SSF51556">
    <property type="entry name" value="Metallo-dependent hydrolases"/>
    <property type="match status" value="1"/>
</dbReference>
<dbReference type="Pfam" id="PF01244">
    <property type="entry name" value="Peptidase_M19"/>
    <property type="match status" value="1"/>
</dbReference>
<evidence type="ECO:0000313" key="2">
    <source>
        <dbReference type="Proteomes" id="UP001634747"/>
    </source>
</evidence>
<dbReference type="RefSeq" id="WP_263412064.1">
    <property type="nucleotide sequence ID" value="NZ_BAABBH010000001.1"/>
</dbReference>
<dbReference type="PROSITE" id="PS51365">
    <property type="entry name" value="RENAL_DIPEPTIDASE_2"/>
    <property type="match status" value="1"/>
</dbReference>
<dbReference type="CDD" id="cd01301">
    <property type="entry name" value="rDP_like"/>
    <property type="match status" value="1"/>
</dbReference>
<dbReference type="Proteomes" id="UP001634747">
    <property type="component" value="Unassembled WGS sequence"/>
</dbReference>
<dbReference type="EMBL" id="JBJYXY010000001">
    <property type="protein sequence ID" value="MFN2976459.1"/>
    <property type="molecule type" value="Genomic_DNA"/>
</dbReference>
<organism evidence="1 2">
    <name type="scientific">Terriglobus aquaticus</name>
    <dbReference type="NCBI Taxonomy" id="940139"/>
    <lineage>
        <taxon>Bacteria</taxon>
        <taxon>Pseudomonadati</taxon>
        <taxon>Acidobacteriota</taxon>
        <taxon>Terriglobia</taxon>
        <taxon>Terriglobales</taxon>
        <taxon>Acidobacteriaceae</taxon>
        <taxon>Terriglobus</taxon>
    </lineage>
</organism>
<dbReference type="PANTHER" id="PTHR10443">
    <property type="entry name" value="MICROSOMAL DIPEPTIDASE"/>
    <property type="match status" value="1"/>
</dbReference>
<reference evidence="1 2" key="1">
    <citation type="submission" date="2024-12" db="EMBL/GenBank/DDBJ databases">
        <authorList>
            <person name="Lee Y."/>
        </authorList>
    </citation>
    <scope>NUCLEOTIDE SEQUENCE [LARGE SCALE GENOMIC DNA]</scope>
    <source>
        <strain evidence="1 2">03SUJ4</strain>
    </source>
</reference>
<dbReference type="InterPro" id="IPR032466">
    <property type="entry name" value="Metal_Hydrolase"/>
</dbReference>
<proteinExistence type="predicted"/>
<protein>
    <submittedName>
        <fullName evidence="1">Dipeptidase</fullName>
    </submittedName>
</protein>
<sequence length="376" mass="41867">MTDWLRLANEIHADSLLIDGHADTPQRFVDEGFQWTSPDLKGGQLSAAAAREGGLDGEFFALWAEPSQWAGRFVERTFQLLQGMEDQIAAHSEALTLCRTASEVRRAKDQGKFAALLGIEGGHSIANSLDLLREFFNRGVRYMTLTWSNHNDWCDSSGEHVPRHNGLTAFGKEVVQEMNRLGMLVDVSHVSDAAFWQVLETSRVPVIASHSSSRALTNSYRNLTDDMLRAVAAKGGVVMVNFNAAFVDETHRLQWNALHDERAAAETRLCELWRERGKPMPYREEIELAHTFLDRAPRPPLQSLIDHFDHILRVCGTEHVGIGSDFDGIPAAPVDIDSAADLPRITAGLLERGWQPEALRGMLGENLLRVLDQAQA</sequence>
<name>A0ABW9KL01_9BACT</name>
<dbReference type="Gene3D" id="3.20.20.140">
    <property type="entry name" value="Metal-dependent hydrolases"/>
    <property type="match status" value="1"/>
</dbReference>
<accession>A0ABW9KL01</accession>
<dbReference type="InterPro" id="IPR008257">
    <property type="entry name" value="Pept_M19"/>
</dbReference>